<reference evidence="3 4" key="1">
    <citation type="submission" date="2017-09" db="EMBL/GenBank/DDBJ databases">
        <title>Genome sequencing of Besnoitia besnoiti strain Bb-Ger1.</title>
        <authorList>
            <person name="Schares G."/>
            <person name="Venepally P."/>
            <person name="Lorenzi H.A."/>
        </authorList>
    </citation>
    <scope>NUCLEOTIDE SEQUENCE [LARGE SCALE GENOMIC DNA]</scope>
    <source>
        <strain evidence="3 4">Bb-Ger1</strain>
    </source>
</reference>
<keyword evidence="2" id="KW-0472">Membrane</keyword>
<accession>A0A2A9MIS1</accession>
<feature type="compositionally biased region" description="Basic and acidic residues" evidence="1">
    <location>
        <begin position="659"/>
        <end position="669"/>
    </location>
</feature>
<dbReference type="RefSeq" id="XP_029221103.1">
    <property type="nucleotide sequence ID" value="XM_029362138.1"/>
</dbReference>
<evidence type="ECO:0000313" key="4">
    <source>
        <dbReference type="Proteomes" id="UP000224006"/>
    </source>
</evidence>
<feature type="region of interest" description="Disordered" evidence="1">
    <location>
        <begin position="700"/>
        <end position="721"/>
    </location>
</feature>
<feature type="region of interest" description="Disordered" evidence="1">
    <location>
        <begin position="586"/>
        <end position="628"/>
    </location>
</feature>
<evidence type="ECO:0000256" key="2">
    <source>
        <dbReference type="SAM" id="Phobius"/>
    </source>
</evidence>
<feature type="region of interest" description="Disordered" evidence="1">
    <location>
        <begin position="464"/>
        <end position="491"/>
    </location>
</feature>
<gene>
    <name evidence="3" type="ORF">BESB_035520</name>
</gene>
<proteinExistence type="predicted"/>
<dbReference type="GeneID" id="40308533"/>
<dbReference type="EMBL" id="NWUJ01000002">
    <property type="protein sequence ID" value="PFH37094.1"/>
    <property type="molecule type" value="Genomic_DNA"/>
</dbReference>
<feature type="compositionally biased region" description="Polar residues" evidence="1">
    <location>
        <begin position="93"/>
        <end position="127"/>
    </location>
</feature>
<evidence type="ECO:0000256" key="1">
    <source>
        <dbReference type="SAM" id="MobiDB-lite"/>
    </source>
</evidence>
<comment type="caution">
    <text evidence="3">The sequence shown here is derived from an EMBL/GenBank/DDBJ whole genome shotgun (WGS) entry which is preliminary data.</text>
</comment>
<feature type="region of interest" description="Disordered" evidence="1">
    <location>
        <begin position="58"/>
        <end position="174"/>
    </location>
</feature>
<feature type="compositionally biased region" description="Low complexity" evidence="1">
    <location>
        <begin position="159"/>
        <end position="174"/>
    </location>
</feature>
<dbReference type="KEGG" id="bbes:BESB_035520"/>
<dbReference type="AlphaFoldDB" id="A0A2A9MIS1"/>
<feature type="compositionally biased region" description="Basic and acidic residues" evidence="1">
    <location>
        <begin position="134"/>
        <end position="143"/>
    </location>
</feature>
<feature type="region of interest" description="Disordered" evidence="1">
    <location>
        <begin position="282"/>
        <end position="342"/>
    </location>
</feature>
<dbReference type="VEuPathDB" id="ToxoDB:BESB_035520"/>
<feature type="transmembrane region" description="Helical" evidence="2">
    <location>
        <begin position="20"/>
        <end position="41"/>
    </location>
</feature>
<feature type="compositionally biased region" description="Polar residues" evidence="1">
    <location>
        <begin position="149"/>
        <end position="158"/>
    </location>
</feature>
<protein>
    <recommendedName>
        <fullName evidence="5">Transmembrane protein</fullName>
    </recommendedName>
</protein>
<dbReference type="Proteomes" id="UP000224006">
    <property type="component" value="Chromosome II"/>
</dbReference>
<organism evidence="3 4">
    <name type="scientific">Besnoitia besnoiti</name>
    <name type="common">Apicomplexan protozoan</name>
    <dbReference type="NCBI Taxonomy" id="94643"/>
    <lineage>
        <taxon>Eukaryota</taxon>
        <taxon>Sar</taxon>
        <taxon>Alveolata</taxon>
        <taxon>Apicomplexa</taxon>
        <taxon>Conoidasida</taxon>
        <taxon>Coccidia</taxon>
        <taxon>Eucoccidiorida</taxon>
        <taxon>Eimeriorina</taxon>
        <taxon>Sarcocystidae</taxon>
        <taxon>Besnoitia</taxon>
    </lineage>
</organism>
<name>A0A2A9MIS1_BESBE</name>
<keyword evidence="4" id="KW-1185">Reference proteome</keyword>
<keyword evidence="2" id="KW-1133">Transmembrane helix</keyword>
<sequence length="851" mass="88354">MLRAASFVHRASRRHTHSLLGSLFGATVVLCLVALTVNFGVRKNGHRGILASFALASSPEHGQAQTSAAPGGELDGHHGISDPPQSPGDGKQPQENTGEVNTESKDTFSPTSEAQVPSPRTRTQPEGESTAPAGREERRDTKAGVRAGNVQSTLTGTNSVSSLSASPPSSSVSPFLTDGVPEVSAAPANSFTGASAFPANGVIAASPSATKATRPASFDHDNRWNVKFIIDQLLTPEQQEQLPPQHLESLATYLSSLRSEEVEQLLSYNAALKANQTQGAMTAASATELSSQERGKPAPSPSGEVQPARTVEQATDDAPVRTADSPGSESNPSVLPGPSMPSAPYAASFSSSWVDMNSPPGRTRLTPSADGSVAAPASTSAFGALPLAAAASPSAPLYPTETVLREGSEMPSFATPAFSGLPLPFLSDAQTAQLPALLQPLELQPLVPLQLGLPLPPLGPSAAHYRGNGFTPHSAGVSGPQPPPATRSSSILSPLTGVVDGVLRAATTGVVAPAMINAGVLLNNANQITARVQEGSEQASQFVEGFTAYRHSNPDDPIAKLVNVLEEAATTLSSKNAGMDHSVVEGQMTRSGSGDKAGSSPRNSAVALLETGGDGEGLGTAGSQHGSADRMHGMEYKLTSKADPFDFSEFASAAGVNEAKQRQEKEAQRLRNAKKTQGPEDVISTVIGTGFDVAVDVLSRHQQHQERQRQQMSGGSGFLASPYAQNLSQTRQTVYDGAAHQYGYHNGHSRAEAPYGYHTERQQTNHPTEPHQYGHDAGPQPYSLSSVSPSAWQHPTAGRAADAFADYGHTGFLQPHAHSISSSGTSAYPLMAAAVPQNAGGGGSAWGGWSA</sequence>
<evidence type="ECO:0000313" key="3">
    <source>
        <dbReference type="EMBL" id="PFH37094.1"/>
    </source>
</evidence>
<feature type="region of interest" description="Disordered" evidence="1">
    <location>
        <begin position="656"/>
        <end position="678"/>
    </location>
</feature>
<evidence type="ECO:0008006" key="5">
    <source>
        <dbReference type="Google" id="ProtNLM"/>
    </source>
</evidence>
<dbReference type="OrthoDB" id="10331943at2759"/>
<keyword evidence="2" id="KW-0812">Transmembrane</keyword>